<proteinExistence type="predicted"/>
<keyword evidence="2" id="KW-1185">Reference proteome</keyword>
<name>A0A5C7GQ18_9ROSI</name>
<dbReference type="AlphaFoldDB" id="A0A5C7GQ18"/>
<evidence type="ECO:0000313" key="2">
    <source>
        <dbReference type="Proteomes" id="UP000323000"/>
    </source>
</evidence>
<dbReference type="Proteomes" id="UP000323000">
    <property type="component" value="Unassembled WGS sequence"/>
</dbReference>
<accession>A0A5C7GQ18</accession>
<comment type="caution">
    <text evidence="1">The sequence shown here is derived from an EMBL/GenBank/DDBJ whole genome shotgun (WGS) entry which is preliminary data.</text>
</comment>
<evidence type="ECO:0000313" key="1">
    <source>
        <dbReference type="EMBL" id="TXG46567.1"/>
    </source>
</evidence>
<gene>
    <name evidence="1" type="ORF">EZV62_027936</name>
</gene>
<reference evidence="2" key="1">
    <citation type="journal article" date="2019" name="Gigascience">
        <title>De novo genome assembly of the endangered Acer yangbiense, a plant species with extremely small populations endemic to Yunnan Province, China.</title>
        <authorList>
            <person name="Yang J."/>
            <person name="Wariss H.M."/>
            <person name="Tao L."/>
            <person name="Zhang R."/>
            <person name="Yun Q."/>
            <person name="Hollingsworth P."/>
            <person name="Dao Z."/>
            <person name="Luo G."/>
            <person name="Guo H."/>
            <person name="Ma Y."/>
            <person name="Sun W."/>
        </authorList>
    </citation>
    <scope>NUCLEOTIDE SEQUENCE [LARGE SCALE GENOMIC DNA]</scope>
    <source>
        <strain evidence="2">cv. Malutang</strain>
    </source>
</reference>
<organism evidence="1 2">
    <name type="scientific">Acer yangbiense</name>
    <dbReference type="NCBI Taxonomy" id="1000413"/>
    <lineage>
        <taxon>Eukaryota</taxon>
        <taxon>Viridiplantae</taxon>
        <taxon>Streptophyta</taxon>
        <taxon>Embryophyta</taxon>
        <taxon>Tracheophyta</taxon>
        <taxon>Spermatophyta</taxon>
        <taxon>Magnoliopsida</taxon>
        <taxon>eudicotyledons</taxon>
        <taxon>Gunneridae</taxon>
        <taxon>Pentapetalae</taxon>
        <taxon>rosids</taxon>
        <taxon>malvids</taxon>
        <taxon>Sapindales</taxon>
        <taxon>Sapindaceae</taxon>
        <taxon>Hippocastanoideae</taxon>
        <taxon>Acereae</taxon>
        <taxon>Acer</taxon>
    </lineage>
</organism>
<dbReference type="EMBL" id="VAHF01000077">
    <property type="protein sequence ID" value="TXG46567.1"/>
    <property type="molecule type" value="Genomic_DNA"/>
</dbReference>
<protein>
    <submittedName>
        <fullName evidence="1">Uncharacterized protein</fullName>
    </submittedName>
</protein>
<sequence>MPWKKTMGVRFRFLRSQSDVCESREAYIYRVEVKGNRAELLWYGIQGVGQSFHFLSHSLTQLKLSSPKPPEIVQLHRRRPAPLISSSAATANSERGEIGGKWFSLLCQSNAWKHNQVLLLGNVYFIR</sequence>